<comment type="caution">
    <text evidence="2">The sequence shown here is derived from an EMBL/GenBank/DDBJ whole genome shotgun (WGS) entry which is preliminary data.</text>
</comment>
<name>A0ABS4BFM8_9HYPH</name>
<keyword evidence="3" id="KW-1185">Reference proteome</keyword>
<gene>
    <name evidence="2" type="ORF">J6595_07960</name>
</gene>
<feature type="compositionally biased region" description="Polar residues" evidence="1">
    <location>
        <begin position="1"/>
        <end position="14"/>
    </location>
</feature>
<evidence type="ECO:0000313" key="3">
    <source>
        <dbReference type="Proteomes" id="UP000678276"/>
    </source>
</evidence>
<proteinExistence type="predicted"/>
<accession>A0ABS4BFM8</accession>
<dbReference type="Proteomes" id="UP000678276">
    <property type="component" value="Unassembled WGS sequence"/>
</dbReference>
<reference evidence="2 3" key="1">
    <citation type="submission" date="2021-04" db="EMBL/GenBank/DDBJ databases">
        <title>Whole genome sequence of Jiella sp. KSK16Y-1.</title>
        <authorList>
            <person name="Tuo L."/>
        </authorList>
    </citation>
    <scope>NUCLEOTIDE SEQUENCE [LARGE SCALE GENOMIC DNA]</scope>
    <source>
        <strain evidence="2 3">KSK16Y-1</strain>
    </source>
</reference>
<evidence type="ECO:0000256" key="1">
    <source>
        <dbReference type="SAM" id="MobiDB-lite"/>
    </source>
</evidence>
<dbReference type="EMBL" id="JAGJCF010000004">
    <property type="protein sequence ID" value="MBP0615511.1"/>
    <property type="molecule type" value="Genomic_DNA"/>
</dbReference>
<sequence length="112" mass="11651">MSSGLAAQTVTPAPQESAPEAVDPIAGDPATALVEVSLGDWKVKTAIADKLSRKVSDIPLTVKVSPEVAGDVCPLDRGDLDQQVVISPTRTCAAKKTSDALESEIRKVMPAQ</sequence>
<protein>
    <submittedName>
        <fullName evidence="2">Uncharacterized protein</fullName>
    </submittedName>
</protein>
<organism evidence="2 3">
    <name type="scientific">Jiella mangrovi</name>
    <dbReference type="NCBI Taxonomy" id="2821407"/>
    <lineage>
        <taxon>Bacteria</taxon>
        <taxon>Pseudomonadati</taxon>
        <taxon>Pseudomonadota</taxon>
        <taxon>Alphaproteobacteria</taxon>
        <taxon>Hyphomicrobiales</taxon>
        <taxon>Aurantimonadaceae</taxon>
        <taxon>Jiella</taxon>
    </lineage>
</organism>
<evidence type="ECO:0000313" key="2">
    <source>
        <dbReference type="EMBL" id="MBP0615511.1"/>
    </source>
</evidence>
<feature type="region of interest" description="Disordered" evidence="1">
    <location>
        <begin position="1"/>
        <end position="26"/>
    </location>
</feature>